<reference evidence="2" key="1">
    <citation type="journal article" date="2022" name="bioRxiv">
        <title>Sequencing and chromosome-scale assembly of the giantPleurodeles waltlgenome.</title>
        <authorList>
            <person name="Brown T."/>
            <person name="Elewa A."/>
            <person name="Iarovenko S."/>
            <person name="Subramanian E."/>
            <person name="Araus A.J."/>
            <person name="Petzold A."/>
            <person name="Susuki M."/>
            <person name="Suzuki K.-i.T."/>
            <person name="Hayashi T."/>
            <person name="Toyoda A."/>
            <person name="Oliveira C."/>
            <person name="Osipova E."/>
            <person name="Leigh N.D."/>
            <person name="Simon A."/>
            <person name="Yun M.H."/>
        </authorList>
    </citation>
    <scope>NUCLEOTIDE SEQUENCE</scope>
    <source>
        <strain evidence="2">20211129_DDA</strain>
        <tissue evidence="2">Liver</tissue>
    </source>
</reference>
<feature type="region of interest" description="Disordered" evidence="1">
    <location>
        <begin position="39"/>
        <end position="78"/>
    </location>
</feature>
<accession>A0AAV7UNK7</accession>
<name>A0AAV7UNK7_PLEWA</name>
<evidence type="ECO:0000313" key="3">
    <source>
        <dbReference type="Proteomes" id="UP001066276"/>
    </source>
</evidence>
<dbReference type="AlphaFoldDB" id="A0AAV7UNK7"/>
<evidence type="ECO:0000256" key="1">
    <source>
        <dbReference type="SAM" id="MobiDB-lite"/>
    </source>
</evidence>
<gene>
    <name evidence="2" type="ORF">NDU88_006900</name>
</gene>
<organism evidence="2 3">
    <name type="scientific">Pleurodeles waltl</name>
    <name type="common">Iberian ribbed newt</name>
    <dbReference type="NCBI Taxonomy" id="8319"/>
    <lineage>
        <taxon>Eukaryota</taxon>
        <taxon>Metazoa</taxon>
        <taxon>Chordata</taxon>
        <taxon>Craniata</taxon>
        <taxon>Vertebrata</taxon>
        <taxon>Euteleostomi</taxon>
        <taxon>Amphibia</taxon>
        <taxon>Batrachia</taxon>
        <taxon>Caudata</taxon>
        <taxon>Salamandroidea</taxon>
        <taxon>Salamandridae</taxon>
        <taxon>Pleurodelinae</taxon>
        <taxon>Pleurodeles</taxon>
    </lineage>
</organism>
<dbReference type="EMBL" id="JANPWB010000005">
    <property type="protein sequence ID" value="KAJ1190161.1"/>
    <property type="molecule type" value="Genomic_DNA"/>
</dbReference>
<evidence type="ECO:0000313" key="2">
    <source>
        <dbReference type="EMBL" id="KAJ1190161.1"/>
    </source>
</evidence>
<dbReference type="Proteomes" id="UP001066276">
    <property type="component" value="Chromosome 3_1"/>
</dbReference>
<protein>
    <submittedName>
        <fullName evidence="2">Uncharacterized protein</fullName>
    </submittedName>
</protein>
<comment type="caution">
    <text evidence="2">The sequence shown here is derived from an EMBL/GenBank/DDBJ whole genome shotgun (WGS) entry which is preliminary data.</text>
</comment>
<keyword evidence="3" id="KW-1185">Reference proteome</keyword>
<sequence length="78" mass="8159">MKKKGVRLGDGVFTVATGSRAKREQLQEAGKGTAALILQGPTGTEEDGGNCPLRCDPDQGMTEGNQPKADQESTQKAV</sequence>
<feature type="compositionally biased region" description="Basic and acidic residues" evidence="1">
    <location>
        <begin position="69"/>
        <end position="78"/>
    </location>
</feature>
<proteinExistence type="predicted"/>